<dbReference type="Proteomes" id="UP000241639">
    <property type="component" value="Unassembled WGS sequence"/>
</dbReference>
<protein>
    <submittedName>
        <fullName evidence="8">MFS transporter</fullName>
    </submittedName>
</protein>
<evidence type="ECO:0000256" key="2">
    <source>
        <dbReference type="ARBA" id="ARBA00022448"/>
    </source>
</evidence>
<sequence>MMSNLVLSTYIVFFAYQALGFSLTLVGLLLVVSETAGSVGRIVWGLISDRWGGRRLAVLLIIALGTLICSLLASLWQPDWSFAWLVVLVAVFGFCICDFNGIWMNAATESVPERQAGLASGFSVSLGSWGVVLGPPLFGWVVDLTSGYTVAWLLLAGVMVGVIAMLLIVMRIPEHKN</sequence>
<feature type="domain" description="Major facilitator superfamily (MFS) profile" evidence="7">
    <location>
        <begin position="1"/>
        <end position="177"/>
    </location>
</feature>
<feature type="transmembrane region" description="Helical" evidence="6">
    <location>
        <begin position="56"/>
        <end position="76"/>
    </location>
</feature>
<dbReference type="Gene3D" id="1.20.1250.20">
    <property type="entry name" value="MFS general substrate transporter like domains"/>
    <property type="match status" value="1"/>
</dbReference>
<dbReference type="InterPro" id="IPR036259">
    <property type="entry name" value="MFS_trans_sf"/>
</dbReference>
<feature type="transmembrane region" description="Helical" evidence="6">
    <location>
        <begin position="82"/>
        <end position="104"/>
    </location>
</feature>
<dbReference type="AlphaFoldDB" id="A0A2T4Z959"/>
<dbReference type="EMBL" id="PZZP01000001">
    <property type="protein sequence ID" value="PTM58405.1"/>
    <property type="molecule type" value="Genomic_DNA"/>
</dbReference>
<evidence type="ECO:0000256" key="5">
    <source>
        <dbReference type="ARBA" id="ARBA00023136"/>
    </source>
</evidence>
<dbReference type="PANTHER" id="PTHR23527">
    <property type="entry name" value="BLL3282 PROTEIN"/>
    <property type="match status" value="1"/>
</dbReference>
<feature type="transmembrane region" description="Helical" evidence="6">
    <location>
        <begin position="150"/>
        <end position="170"/>
    </location>
</feature>
<keyword evidence="3 6" id="KW-0812">Transmembrane</keyword>
<keyword evidence="5 6" id="KW-0472">Membrane</keyword>
<dbReference type="GO" id="GO:0022857">
    <property type="term" value="F:transmembrane transporter activity"/>
    <property type="evidence" value="ECO:0007669"/>
    <property type="project" value="InterPro"/>
</dbReference>
<dbReference type="PROSITE" id="PS50850">
    <property type="entry name" value="MFS"/>
    <property type="match status" value="1"/>
</dbReference>
<dbReference type="PANTHER" id="PTHR23527:SF1">
    <property type="entry name" value="BLL3282 PROTEIN"/>
    <property type="match status" value="1"/>
</dbReference>
<name>A0A2T4Z959_9BACL</name>
<evidence type="ECO:0000256" key="4">
    <source>
        <dbReference type="ARBA" id="ARBA00022989"/>
    </source>
</evidence>
<keyword evidence="9" id="KW-1185">Reference proteome</keyword>
<reference evidence="8 9" key="1">
    <citation type="submission" date="2018-04" db="EMBL/GenBank/DDBJ databases">
        <title>Genomic Encyclopedia of Archaeal and Bacterial Type Strains, Phase II (KMG-II): from individual species to whole genera.</title>
        <authorList>
            <person name="Goeker M."/>
        </authorList>
    </citation>
    <scope>NUCLEOTIDE SEQUENCE [LARGE SCALE GENOMIC DNA]</scope>
    <source>
        <strain evidence="8 9">DSM 45169</strain>
    </source>
</reference>
<feature type="transmembrane region" description="Helical" evidence="6">
    <location>
        <begin position="116"/>
        <end position="138"/>
    </location>
</feature>
<accession>A0A2T4Z959</accession>
<evidence type="ECO:0000256" key="6">
    <source>
        <dbReference type="SAM" id="Phobius"/>
    </source>
</evidence>
<dbReference type="GO" id="GO:0005886">
    <property type="term" value="C:plasma membrane"/>
    <property type="evidence" value="ECO:0007669"/>
    <property type="project" value="UniProtKB-SubCell"/>
</dbReference>
<evidence type="ECO:0000313" key="8">
    <source>
        <dbReference type="EMBL" id="PTM58405.1"/>
    </source>
</evidence>
<gene>
    <name evidence="8" type="ORF">C8J48_0988</name>
</gene>
<dbReference type="OrthoDB" id="9794076at2"/>
<evidence type="ECO:0000313" key="9">
    <source>
        <dbReference type="Proteomes" id="UP000241639"/>
    </source>
</evidence>
<feature type="transmembrane region" description="Helical" evidence="6">
    <location>
        <begin position="6"/>
        <end position="32"/>
    </location>
</feature>
<dbReference type="InterPro" id="IPR011701">
    <property type="entry name" value="MFS"/>
</dbReference>
<dbReference type="InterPro" id="IPR052952">
    <property type="entry name" value="MFS-Transporter"/>
</dbReference>
<proteinExistence type="predicted"/>
<comment type="subcellular location">
    <subcellularLocation>
        <location evidence="1">Cell membrane</location>
        <topology evidence="1">Multi-pass membrane protein</topology>
    </subcellularLocation>
</comment>
<organism evidence="8 9">
    <name type="scientific">Desmospora activa DSM 45169</name>
    <dbReference type="NCBI Taxonomy" id="1121389"/>
    <lineage>
        <taxon>Bacteria</taxon>
        <taxon>Bacillati</taxon>
        <taxon>Bacillota</taxon>
        <taxon>Bacilli</taxon>
        <taxon>Bacillales</taxon>
        <taxon>Thermoactinomycetaceae</taxon>
        <taxon>Desmospora</taxon>
    </lineage>
</organism>
<evidence type="ECO:0000256" key="1">
    <source>
        <dbReference type="ARBA" id="ARBA00004651"/>
    </source>
</evidence>
<dbReference type="SUPFAM" id="SSF103473">
    <property type="entry name" value="MFS general substrate transporter"/>
    <property type="match status" value="1"/>
</dbReference>
<dbReference type="Pfam" id="PF07690">
    <property type="entry name" value="MFS_1"/>
    <property type="match status" value="1"/>
</dbReference>
<dbReference type="InterPro" id="IPR020846">
    <property type="entry name" value="MFS_dom"/>
</dbReference>
<evidence type="ECO:0000256" key="3">
    <source>
        <dbReference type="ARBA" id="ARBA00022692"/>
    </source>
</evidence>
<keyword evidence="4 6" id="KW-1133">Transmembrane helix</keyword>
<comment type="caution">
    <text evidence="8">The sequence shown here is derived from an EMBL/GenBank/DDBJ whole genome shotgun (WGS) entry which is preliminary data.</text>
</comment>
<keyword evidence="2" id="KW-0813">Transport</keyword>
<evidence type="ECO:0000259" key="7">
    <source>
        <dbReference type="PROSITE" id="PS50850"/>
    </source>
</evidence>